<organism evidence="4 5">
    <name type="scientific">Puccinia coronata f. sp. avenae</name>
    <dbReference type="NCBI Taxonomy" id="200324"/>
    <lineage>
        <taxon>Eukaryota</taxon>
        <taxon>Fungi</taxon>
        <taxon>Dikarya</taxon>
        <taxon>Basidiomycota</taxon>
        <taxon>Pucciniomycotina</taxon>
        <taxon>Pucciniomycetes</taxon>
        <taxon>Pucciniales</taxon>
        <taxon>Pucciniaceae</taxon>
        <taxon>Puccinia</taxon>
    </lineage>
</organism>
<feature type="region of interest" description="Disordered" evidence="1">
    <location>
        <begin position="92"/>
        <end position="180"/>
    </location>
</feature>
<dbReference type="InterPro" id="IPR043502">
    <property type="entry name" value="DNA/RNA_pol_sf"/>
</dbReference>
<dbReference type="CDD" id="cd09272">
    <property type="entry name" value="RNase_HI_RT_Ty1"/>
    <property type="match status" value="1"/>
</dbReference>
<dbReference type="EMBL" id="PGCI01000458">
    <property type="protein sequence ID" value="PLW26509.1"/>
    <property type="molecule type" value="Genomic_DNA"/>
</dbReference>
<feature type="domain" description="Reverse transcriptase Ty1/copia-type" evidence="2">
    <location>
        <begin position="293"/>
        <end position="453"/>
    </location>
</feature>
<gene>
    <name evidence="4" type="ORF">PCASD_24473</name>
</gene>
<dbReference type="AlphaFoldDB" id="A0A2N5TLY3"/>
<dbReference type="Proteomes" id="UP000235392">
    <property type="component" value="Unassembled WGS sequence"/>
</dbReference>
<accession>A0A2N5TLY3</accession>
<dbReference type="SUPFAM" id="SSF56672">
    <property type="entry name" value="DNA/RNA polymerases"/>
    <property type="match status" value="1"/>
</dbReference>
<evidence type="ECO:0000256" key="1">
    <source>
        <dbReference type="SAM" id="MobiDB-lite"/>
    </source>
</evidence>
<dbReference type="InterPro" id="IPR013103">
    <property type="entry name" value="RVT_2"/>
</dbReference>
<dbReference type="Pfam" id="PF25597">
    <property type="entry name" value="SH3_retrovirus"/>
    <property type="match status" value="1"/>
</dbReference>
<evidence type="ECO:0000313" key="5">
    <source>
        <dbReference type="Proteomes" id="UP000235392"/>
    </source>
</evidence>
<protein>
    <submittedName>
        <fullName evidence="4">Uncharacterized protein</fullName>
    </submittedName>
</protein>
<name>A0A2N5TLY3_9BASI</name>
<feature type="compositionally biased region" description="Basic and acidic residues" evidence="1">
    <location>
        <begin position="165"/>
        <end position="178"/>
    </location>
</feature>
<evidence type="ECO:0000259" key="3">
    <source>
        <dbReference type="Pfam" id="PF25597"/>
    </source>
</evidence>
<dbReference type="InterPro" id="IPR057670">
    <property type="entry name" value="SH3_retrovirus"/>
</dbReference>
<dbReference type="Pfam" id="PF07727">
    <property type="entry name" value="RVT_2"/>
    <property type="match status" value="1"/>
</dbReference>
<dbReference type="PANTHER" id="PTHR11439:SF467">
    <property type="entry name" value="INTEGRASE CATALYTIC DOMAIN-CONTAINING PROTEIN"/>
    <property type="match status" value="1"/>
</dbReference>
<sequence>MWFGKQPSLAYLHPFGCQAIYLLNRSAGKFWSRGAVGIFLGYGEGHRLFRVLDEDTGNVHITHHVKFNDHVFPALEKSELPNRDEEIDLLFTFSSDSPSPDTLAPTPPSPIPSNQNKSNHDEPLDEENRFEEVEDQDPNLNQSQSDNNIIEMLNLGRHQRNPTSNREESKPMLDESHPSSKYYTWVPEDEPASQEIRGEVNPSNIIESGRRTRHSANTEILSHDDPKTYHQAVSAYNKENWESAISNELGNMDWLNVWSIVDVSGKDIRPLTTTWVFKKKTDQNGNLTKYKAFHQMDVQCAFLNGTPKEDLYIHTPLGLDAAPKTVLKLHKALYGLKQSLQSWQKALTTALQLIGLKPTYSNPCLYVSADESKLFFLFVHVDNLLLIGGSWPELFKEKISAIFEMEDLGIAKYALGIQINQLGGSIALVQDKYINTMLDEFHISNNRTTLIPLSSNWKHLKHKPSEKPKTPFFNYRRVVGLIQWLVQCTRPNLATTKDQHLILGQNNLKQEPNKLIGFSDSDWNGSKSWNSYSASIIYFHGTVGWRSHKQQTVELSSAEGEYVSLSDSSQDLLWCMNVLEELHILPKLTLCTDNQSAIAIASNPIYHHGTRHINFRYHFIRDHVESKLITLKYLQTNKMQADLLTKNLTKGKTTVHRTKLMGEQCKLSKE</sequence>
<feature type="compositionally biased region" description="Basic and acidic residues" evidence="1">
    <location>
        <begin position="118"/>
        <end position="131"/>
    </location>
</feature>
<dbReference type="PANTHER" id="PTHR11439">
    <property type="entry name" value="GAG-POL-RELATED RETROTRANSPOSON"/>
    <property type="match status" value="1"/>
</dbReference>
<comment type="caution">
    <text evidence="4">The sequence shown here is derived from an EMBL/GenBank/DDBJ whole genome shotgun (WGS) entry which is preliminary data.</text>
</comment>
<reference evidence="4 5" key="1">
    <citation type="submission" date="2017-11" db="EMBL/GenBank/DDBJ databases">
        <title>De novo assembly and phasing of dikaryotic genomes from two isolates of Puccinia coronata f. sp. avenae, the causal agent of oat crown rust.</title>
        <authorList>
            <person name="Miller M.E."/>
            <person name="Zhang Y."/>
            <person name="Omidvar V."/>
            <person name="Sperschneider J."/>
            <person name="Schwessinger B."/>
            <person name="Raley C."/>
            <person name="Palmer J.M."/>
            <person name="Garnica D."/>
            <person name="Upadhyaya N."/>
            <person name="Rathjen J."/>
            <person name="Taylor J.M."/>
            <person name="Park R.F."/>
            <person name="Dodds P.N."/>
            <person name="Hirsch C.D."/>
            <person name="Kianian S.F."/>
            <person name="Figueroa M."/>
        </authorList>
    </citation>
    <scope>NUCLEOTIDE SEQUENCE [LARGE SCALE GENOMIC DNA]</scope>
    <source>
        <strain evidence="4">12SD80</strain>
    </source>
</reference>
<evidence type="ECO:0000259" key="2">
    <source>
        <dbReference type="Pfam" id="PF07727"/>
    </source>
</evidence>
<feature type="compositionally biased region" description="Polar residues" evidence="1">
    <location>
        <begin position="138"/>
        <end position="148"/>
    </location>
</feature>
<feature type="domain" description="Retroviral polymerase SH3-like" evidence="3">
    <location>
        <begin position="17"/>
        <end position="77"/>
    </location>
</feature>
<evidence type="ECO:0000313" key="4">
    <source>
        <dbReference type="EMBL" id="PLW26509.1"/>
    </source>
</evidence>
<proteinExistence type="predicted"/>